<dbReference type="EMBL" id="SACR01000001">
    <property type="protein sequence ID" value="RVU49547.1"/>
    <property type="molecule type" value="Genomic_DNA"/>
</dbReference>
<sequence length="402" mass="44358">MHAFRPWARAASFLATGLLGFGLASAQAPATAPVAPTAASAPAALSAEERRYIEGLIDDWPGMVISLPAQLPLDADMAARAKTLTAEMELLMKAAGRRWLQEIRAAHPQASAPVTLLHLMARMNDELVAWLVSSPGAEREATEWRLAQHPGYCRLRSKLHEDGWALLADRLLFLMPLQGSERDAAIAAERQRWQRWLSGSLPATSSPMPSPQLQAFQAAERQRADEPVGTRAMTPWLSRQVLGERPPVPYGGLMVECALMQWWLANEVPRAGLSPEAAMRLFRFGTLPANENLLLMAGEVRQRARRAAAEDYPPIAQRFEVTGATEVAVVIDAAGRVRDVQIIRRTLQMPGLRPGHVPLALEQTMDRATFARVRAMRHAKPDASKLRQGVVSRQLELLWNLD</sequence>
<name>A0A437RRX6_9BURK</name>
<comment type="caution">
    <text evidence="2">The sequence shown here is derived from an EMBL/GenBank/DDBJ whole genome shotgun (WGS) entry which is preliminary data.</text>
</comment>
<evidence type="ECO:0008006" key="4">
    <source>
        <dbReference type="Google" id="ProtNLM"/>
    </source>
</evidence>
<dbReference type="Gene3D" id="3.30.1150.10">
    <property type="match status" value="1"/>
</dbReference>
<feature type="chain" id="PRO_5019500277" description="TonB C-terminal domain-containing protein" evidence="1">
    <location>
        <begin position="27"/>
        <end position="402"/>
    </location>
</feature>
<keyword evidence="1" id="KW-0732">Signal</keyword>
<gene>
    <name evidence="2" type="ORF">EOE66_02985</name>
</gene>
<protein>
    <recommendedName>
        <fullName evidence="4">TonB C-terminal domain-containing protein</fullName>
    </recommendedName>
</protein>
<dbReference type="AlphaFoldDB" id="A0A437RRX6"/>
<proteinExistence type="predicted"/>
<evidence type="ECO:0000313" key="2">
    <source>
        <dbReference type="EMBL" id="RVU49547.1"/>
    </source>
</evidence>
<dbReference type="RefSeq" id="WP_128227183.1">
    <property type="nucleotide sequence ID" value="NZ_SACR01000001.1"/>
</dbReference>
<accession>A0A437RRX6</accession>
<dbReference type="Proteomes" id="UP000285575">
    <property type="component" value="Unassembled WGS sequence"/>
</dbReference>
<dbReference type="SUPFAM" id="SSF74653">
    <property type="entry name" value="TolA/TonB C-terminal domain"/>
    <property type="match status" value="1"/>
</dbReference>
<evidence type="ECO:0000256" key="1">
    <source>
        <dbReference type="SAM" id="SignalP"/>
    </source>
</evidence>
<organism evidence="2 3">
    <name type="scientific">Rubrivivax rivuli</name>
    <dbReference type="NCBI Taxonomy" id="1862385"/>
    <lineage>
        <taxon>Bacteria</taxon>
        <taxon>Pseudomonadati</taxon>
        <taxon>Pseudomonadota</taxon>
        <taxon>Betaproteobacteria</taxon>
        <taxon>Burkholderiales</taxon>
        <taxon>Sphaerotilaceae</taxon>
        <taxon>Rubrivivax</taxon>
    </lineage>
</organism>
<evidence type="ECO:0000313" key="3">
    <source>
        <dbReference type="Proteomes" id="UP000285575"/>
    </source>
</evidence>
<keyword evidence="3" id="KW-1185">Reference proteome</keyword>
<feature type="signal peptide" evidence="1">
    <location>
        <begin position="1"/>
        <end position="26"/>
    </location>
</feature>
<reference evidence="2 3" key="1">
    <citation type="submission" date="2019-01" db="EMBL/GenBank/DDBJ databases">
        <authorList>
            <person name="Chen W.-M."/>
        </authorList>
    </citation>
    <scope>NUCLEOTIDE SEQUENCE [LARGE SCALE GENOMIC DNA]</scope>
    <source>
        <strain evidence="2 3">KYPY4</strain>
    </source>
</reference>